<evidence type="ECO:0000256" key="1">
    <source>
        <dbReference type="ARBA" id="ARBA00004370"/>
    </source>
</evidence>
<evidence type="ECO:0000256" key="9">
    <source>
        <dbReference type="RuleBase" id="RU003640"/>
    </source>
</evidence>
<dbReference type="Pfam" id="PF00507">
    <property type="entry name" value="Oxidored_q4"/>
    <property type="match status" value="1"/>
</dbReference>
<feature type="signal peptide" evidence="10">
    <location>
        <begin position="1"/>
        <end position="28"/>
    </location>
</feature>
<evidence type="ECO:0000256" key="10">
    <source>
        <dbReference type="SAM" id="SignalP"/>
    </source>
</evidence>
<dbReference type="GO" id="GO:0031966">
    <property type="term" value="C:mitochondrial membrane"/>
    <property type="evidence" value="ECO:0007669"/>
    <property type="project" value="UniProtKB-SubCell"/>
</dbReference>
<organism evidence="11">
    <name type="scientific">Omalonyx unguis</name>
    <dbReference type="NCBI Taxonomy" id="1851496"/>
    <lineage>
        <taxon>Eukaryota</taxon>
        <taxon>Metazoa</taxon>
        <taxon>Spiralia</taxon>
        <taxon>Lophotrochozoa</taxon>
        <taxon>Mollusca</taxon>
        <taxon>Gastropoda</taxon>
        <taxon>Heterobranchia</taxon>
        <taxon>Euthyneura</taxon>
        <taxon>Panpulmonata</taxon>
        <taxon>Eupulmonata</taxon>
        <taxon>Stylommatophora</taxon>
        <taxon>Helicina</taxon>
        <taxon>Succineoidea</taxon>
        <taxon>Succineidae</taxon>
        <taxon>Omalonyx</taxon>
    </lineage>
</organism>
<comment type="similarity">
    <text evidence="2 9">Belongs to the complex I subunit 3 family.</text>
</comment>
<dbReference type="AlphaFoldDB" id="A0A8F7GK81"/>
<dbReference type="InterPro" id="IPR038430">
    <property type="entry name" value="NDAH_ubi_oxred_su3_sf"/>
</dbReference>
<accession>A0A8F7GK81</accession>
<keyword evidence="4 9" id="KW-0813">Transport</keyword>
<keyword evidence="10" id="KW-0732">Signal</keyword>
<evidence type="ECO:0000256" key="7">
    <source>
        <dbReference type="ARBA" id="ARBA00023136"/>
    </source>
</evidence>
<dbReference type="Gene3D" id="1.20.58.1610">
    <property type="entry name" value="NADH:ubiquinone/plastoquinone oxidoreductase, chain 3"/>
    <property type="match status" value="1"/>
</dbReference>
<evidence type="ECO:0000256" key="3">
    <source>
        <dbReference type="ARBA" id="ARBA00021007"/>
    </source>
</evidence>
<evidence type="ECO:0000256" key="5">
    <source>
        <dbReference type="ARBA" id="ARBA00022692"/>
    </source>
</evidence>
<keyword evidence="9" id="KW-0830">Ubiquinone</keyword>
<sequence>MSSLMFMMLITFMISLLLMLLYTMVSFSSPCESYEKKTPFECGFDPMSSMRSSMSTRFFLLLVLFLIFDIEISLLFPFFNIMMLKNTTLILMSLILFLLLLFLGLLVEWSQEVLEWV</sequence>
<keyword evidence="9" id="KW-0520">NAD</keyword>
<feature type="transmembrane region" description="Helical" evidence="9">
    <location>
        <begin position="57"/>
        <end position="76"/>
    </location>
</feature>
<dbReference type="PANTHER" id="PTHR11058:SF9">
    <property type="entry name" value="NADH-UBIQUINONE OXIDOREDUCTASE CHAIN 3"/>
    <property type="match status" value="1"/>
</dbReference>
<dbReference type="GO" id="GO:0030964">
    <property type="term" value="C:NADH dehydrogenase complex"/>
    <property type="evidence" value="ECO:0007669"/>
    <property type="project" value="TreeGrafter"/>
</dbReference>
<gene>
    <name evidence="11" type="primary">ND3</name>
</gene>
<evidence type="ECO:0000256" key="4">
    <source>
        <dbReference type="ARBA" id="ARBA00022448"/>
    </source>
</evidence>
<dbReference type="PANTHER" id="PTHR11058">
    <property type="entry name" value="NADH-UBIQUINONE OXIDOREDUCTASE CHAIN 3"/>
    <property type="match status" value="1"/>
</dbReference>
<feature type="transmembrane region" description="Helical" evidence="9">
    <location>
        <begin position="88"/>
        <end position="107"/>
    </location>
</feature>
<keyword evidence="9" id="KW-1278">Translocase</keyword>
<dbReference type="GO" id="GO:0008137">
    <property type="term" value="F:NADH dehydrogenase (ubiquinone) activity"/>
    <property type="evidence" value="ECO:0007669"/>
    <property type="project" value="UniProtKB-UniRule"/>
</dbReference>
<dbReference type="EMBL" id="MT449229">
    <property type="protein sequence ID" value="QXU57726.1"/>
    <property type="molecule type" value="Genomic_DNA"/>
</dbReference>
<protein>
    <recommendedName>
        <fullName evidence="3 9">NADH-ubiquinone oxidoreductase chain 3</fullName>
        <ecNumber evidence="9">7.1.1.2</ecNumber>
    </recommendedName>
</protein>
<geneLocation type="mitochondrion" evidence="11"/>
<evidence type="ECO:0000313" key="11">
    <source>
        <dbReference type="EMBL" id="QXU57726.1"/>
    </source>
</evidence>
<evidence type="ECO:0000256" key="6">
    <source>
        <dbReference type="ARBA" id="ARBA00022989"/>
    </source>
</evidence>
<keyword evidence="7 9" id="KW-0472">Membrane</keyword>
<evidence type="ECO:0000256" key="8">
    <source>
        <dbReference type="ARBA" id="ARBA00049551"/>
    </source>
</evidence>
<feature type="chain" id="PRO_5034686255" description="NADH-ubiquinone oxidoreductase chain 3" evidence="10">
    <location>
        <begin position="29"/>
        <end position="117"/>
    </location>
</feature>
<keyword evidence="9" id="KW-0679">Respiratory chain</keyword>
<comment type="function">
    <text evidence="9">Core subunit of the mitochondrial membrane respiratory chain NADH dehydrogenase (Complex I) which catalyzes electron transfer from NADH through the respiratory chain, using ubiquinone as an electron acceptor. Essential for the catalytic activity of complex I.</text>
</comment>
<comment type="subcellular location">
    <subcellularLocation>
        <location evidence="1">Membrane</location>
    </subcellularLocation>
    <subcellularLocation>
        <location evidence="9">Mitochondrion membrane</location>
        <topology evidence="9">Multi-pass membrane protein</topology>
    </subcellularLocation>
</comment>
<keyword evidence="5 9" id="KW-0812">Transmembrane</keyword>
<dbReference type="EC" id="7.1.1.2" evidence="9"/>
<name>A0A8F7GK81_9EUPU</name>
<keyword evidence="9 11" id="KW-0496">Mitochondrion</keyword>
<proteinExistence type="inferred from homology"/>
<comment type="catalytic activity">
    <reaction evidence="8 9">
        <text>a ubiquinone + NADH + 5 H(+)(in) = a ubiquinol + NAD(+) + 4 H(+)(out)</text>
        <dbReference type="Rhea" id="RHEA:29091"/>
        <dbReference type="Rhea" id="RHEA-COMP:9565"/>
        <dbReference type="Rhea" id="RHEA-COMP:9566"/>
        <dbReference type="ChEBI" id="CHEBI:15378"/>
        <dbReference type="ChEBI" id="CHEBI:16389"/>
        <dbReference type="ChEBI" id="CHEBI:17976"/>
        <dbReference type="ChEBI" id="CHEBI:57540"/>
        <dbReference type="ChEBI" id="CHEBI:57945"/>
        <dbReference type="EC" id="7.1.1.2"/>
    </reaction>
</comment>
<dbReference type="InterPro" id="IPR000440">
    <property type="entry name" value="NADH_UbQ/plastoQ_OxRdtase_su3"/>
</dbReference>
<reference evidence="11" key="1">
    <citation type="journal article" date="2021" name="PLoS ONE">
        <title>The mitochondrial genome of the semi-slug Omalonyx unguis (Gastropoda: Succineidae) and the phylogenetic relationships within Stylommatophora.</title>
        <authorList>
            <person name="Guzman L.B."/>
            <person name="Vogler R.E."/>
            <person name="Beltramino A.A."/>
        </authorList>
    </citation>
    <scope>NUCLEOTIDE SEQUENCE</scope>
</reference>
<keyword evidence="6 9" id="KW-1133">Transmembrane helix</keyword>
<evidence type="ECO:0000256" key="2">
    <source>
        <dbReference type="ARBA" id="ARBA00008472"/>
    </source>
</evidence>
<keyword evidence="9" id="KW-0249">Electron transport</keyword>